<evidence type="ECO:0000256" key="1">
    <source>
        <dbReference type="SAM" id="MobiDB-lite"/>
    </source>
</evidence>
<comment type="caution">
    <text evidence="2">The sequence shown here is derived from an EMBL/GenBank/DDBJ whole genome shotgun (WGS) entry which is preliminary data.</text>
</comment>
<protein>
    <recommendedName>
        <fullName evidence="4">PID domain-containing protein</fullName>
    </recommendedName>
</protein>
<dbReference type="PANTHER" id="PTHR11232">
    <property type="entry name" value="PHOSPHOTYROSINE INTERACTION DOMAIN-CONTAINING FAMILY MEMBER"/>
    <property type="match status" value="1"/>
</dbReference>
<gene>
    <name evidence="2" type="ORF">EB796_016521</name>
</gene>
<feature type="region of interest" description="Disordered" evidence="1">
    <location>
        <begin position="91"/>
        <end position="205"/>
    </location>
</feature>
<dbReference type="InterPro" id="IPR011993">
    <property type="entry name" value="PH-like_dom_sf"/>
</dbReference>
<dbReference type="PANTHER" id="PTHR11232:SF57">
    <property type="entry name" value="RE46159P"/>
    <property type="match status" value="1"/>
</dbReference>
<dbReference type="EMBL" id="VXIV02002489">
    <property type="protein sequence ID" value="KAF6025144.1"/>
    <property type="molecule type" value="Genomic_DNA"/>
</dbReference>
<evidence type="ECO:0000313" key="2">
    <source>
        <dbReference type="EMBL" id="KAF6025144.1"/>
    </source>
</evidence>
<feature type="compositionally biased region" description="Basic and acidic residues" evidence="1">
    <location>
        <begin position="91"/>
        <end position="102"/>
    </location>
</feature>
<dbReference type="SUPFAM" id="SSF50729">
    <property type="entry name" value="PH domain-like"/>
    <property type="match status" value="1"/>
</dbReference>
<feature type="compositionally biased region" description="Basic and acidic residues" evidence="1">
    <location>
        <begin position="194"/>
        <end position="205"/>
    </location>
</feature>
<feature type="compositionally biased region" description="Polar residues" evidence="1">
    <location>
        <begin position="152"/>
        <end position="171"/>
    </location>
</feature>
<dbReference type="OrthoDB" id="9994289at2759"/>
<accession>A0A7J7JHR0</accession>
<name>A0A7J7JHR0_BUGNE</name>
<dbReference type="AlphaFoldDB" id="A0A7J7JHR0"/>
<proteinExistence type="predicted"/>
<feature type="compositionally biased region" description="Basic residues" evidence="1">
    <location>
        <begin position="176"/>
        <end position="193"/>
    </location>
</feature>
<reference evidence="2" key="1">
    <citation type="submission" date="2020-06" db="EMBL/GenBank/DDBJ databases">
        <title>Draft genome of Bugula neritina, a colonial animal packing powerful symbionts and potential medicines.</title>
        <authorList>
            <person name="Rayko M."/>
        </authorList>
    </citation>
    <scope>NUCLEOTIDE SEQUENCE [LARGE SCALE GENOMIC DNA]</scope>
    <source>
        <strain evidence="2">Kwan_BN1</strain>
    </source>
</reference>
<feature type="compositionally biased region" description="Low complexity" evidence="1">
    <location>
        <begin position="103"/>
        <end position="151"/>
    </location>
</feature>
<dbReference type="Gene3D" id="2.30.29.30">
    <property type="entry name" value="Pleckstrin-homology domain (PH domain)/Phosphotyrosine-binding domain (PTB)"/>
    <property type="match status" value="1"/>
</dbReference>
<dbReference type="Proteomes" id="UP000593567">
    <property type="component" value="Unassembled WGS sequence"/>
</dbReference>
<sequence length="372" mass="42268">MVLFYKVIEDALKRKQRELKMTDSYMESENVSSEITYPVKEDFDCGEVSDVLERLHIGTLRRDQLKKSRLAISQEADTEEPVMNDEELEEFYRNDGRKEDLQRQLSRSSRTSRTSRTSVGSTVSGQSTESTEVAHSRYSGSNSKSSRHSISTDTQEMGIQTTIGRSGSQSDEISHKKGRKLSSKDKGKRASHRKSSESSFYDKEAPATPMLPRGFVVKYMGSRPCKGLWGSKHTRPVIEAVLDSVNKMPVEGDLPLVNLDVYYEGLAMRPHSKNKIKCFRPVQIPIQFISYGLQDKEYSRIFCFIMVKEMSSQSKSMECHVYACDSSRSARRLAACLALAFQSYTEHLKEGKFRFSINIDMHDTNSETSCDV</sequence>
<keyword evidence="3" id="KW-1185">Reference proteome</keyword>
<organism evidence="2 3">
    <name type="scientific">Bugula neritina</name>
    <name type="common">Brown bryozoan</name>
    <name type="synonym">Sertularia neritina</name>
    <dbReference type="NCBI Taxonomy" id="10212"/>
    <lineage>
        <taxon>Eukaryota</taxon>
        <taxon>Metazoa</taxon>
        <taxon>Spiralia</taxon>
        <taxon>Lophotrochozoa</taxon>
        <taxon>Bryozoa</taxon>
        <taxon>Gymnolaemata</taxon>
        <taxon>Cheilostomatida</taxon>
        <taxon>Flustrina</taxon>
        <taxon>Buguloidea</taxon>
        <taxon>Bugulidae</taxon>
        <taxon>Bugula</taxon>
    </lineage>
</organism>
<evidence type="ECO:0008006" key="4">
    <source>
        <dbReference type="Google" id="ProtNLM"/>
    </source>
</evidence>
<evidence type="ECO:0000313" key="3">
    <source>
        <dbReference type="Proteomes" id="UP000593567"/>
    </source>
</evidence>
<dbReference type="InterPro" id="IPR051133">
    <property type="entry name" value="Adapter_Engulfment-Domain"/>
</dbReference>